<feature type="transmembrane region" description="Helical" evidence="1">
    <location>
        <begin position="20"/>
        <end position="42"/>
    </location>
</feature>
<sequence>HGGVAQGVPGASAWRVWMSWACWVVLSFIADAIEEAMVFLTFEALEEAWDDLDLEGSLFELADSFSCVYLLAVIVSSEGGINVFSAISRAWQLVARNLKDTYLLIITCWLLLEALTSVLRTVISQHESKEEGSAAVIWEDTAADVLKFSLVAALMAVTTQTFLCSVLLAFYRQINEQPHQQINGQPHQN</sequence>
<proteinExistence type="predicted"/>
<dbReference type="HOGENOM" id="CLU_1437961_0_0_1"/>
<dbReference type="FunCoup" id="K4A0S9">
    <property type="interactions" value="304"/>
</dbReference>
<dbReference type="Proteomes" id="UP000004995">
    <property type="component" value="Unassembled WGS sequence"/>
</dbReference>
<feature type="transmembrane region" description="Helical" evidence="1">
    <location>
        <begin position="62"/>
        <end position="81"/>
    </location>
</feature>
<dbReference type="InParanoid" id="K4A0S9"/>
<dbReference type="OMA" id="CWLLLEA"/>
<reference evidence="2" key="2">
    <citation type="submission" date="2018-08" db="UniProtKB">
        <authorList>
            <consortium name="EnsemblPlants"/>
        </authorList>
    </citation>
    <scope>IDENTIFICATION</scope>
    <source>
        <strain evidence="2">Yugu1</strain>
    </source>
</reference>
<dbReference type="AlphaFoldDB" id="K4A0S9"/>
<reference evidence="3" key="1">
    <citation type="journal article" date="2012" name="Nat. Biotechnol.">
        <title>Reference genome sequence of the model plant Setaria.</title>
        <authorList>
            <person name="Bennetzen J.L."/>
            <person name="Schmutz J."/>
            <person name="Wang H."/>
            <person name="Percifield R."/>
            <person name="Hawkins J."/>
            <person name="Pontaroli A.C."/>
            <person name="Estep M."/>
            <person name="Feng L."/>
            <person name="Vaughn J.N."/>
            <person name="Grimwood J."/>
            <person name="Jenkins J."/>
            <person name="Barry K."/>
            <person name="Lindquist E."/>
            <person name="Hellsten U."/>
            <person name="Deshpande S."/>
            <person name="Wang X."/>
            <person name="Wu X."/>
            <person name="Mitros T."/>
            <person name="Triplett J."/>
            <person name="Yang X."/>
            <person name="Ye C.Y."/>
            <person name="Mauro-Herrera M."/>
            <person name="Wang L."/>
            <person name="Li P."/>
            <person name="Sharma M."/>
            <person name="Sharma R."/>
            <person name="Ronald P.C."/>
            <person name="Panaud O."/>
            <person name="Kellogg E.A."/>
            <person name="Brutnell T.P."/>
            <person name="Doust A.N."/>
            <person name="Tuskan G.A."/>
            <person name="Rokhsar D."/>
            <person name="Devos K.M."/>
        </authorList>
    </citation>
    <scope>NUCLEOTIDE SEQUENCE [LARGE SCALE GENOMIC DNA]</scope>
    <source>
        <strain evidence="3">cv. Yugu1</strain>
    </source>
</reference>
<keyword evidence="3" id="KW-1185">Reference proteome</keyword>
<feature type="transmembrane region" description="Helical" evidence="1">
    <location>
        <begin position="102"/>
        <end position="123"/>
    </location>
</feature>
<feature type="transmembrane region" description="Helical" evidence="1">
    <location>
        <begin position="148"/>
        <end position="171"/>
    </location>
</feature>
<keyword evidence="1" id="KW-1133">Transmembrane helix</keyword>
<evidence type="ECO:0000256" key="1">
    <source>
        <dbReference type="SAM" id="Phobius"/>
    </source>
</evidence>
<evidence type="ECO:0000313" key="3">
    <source>
        <dbReference type="Proteomes" id="UP000004995"/>
    </source>
</evidence>
<keyword evidence="1" id="KW-0472">Membrane</keyword>
<name>K4A0S9_SETIT</name>
<accession>K4A0S9</accession>
<dbReference type="EnsemblPlants" id="KQL25242">
    <property type="protein sequence ID" value="KQL25242"/>
    <property type="gene ID" value="SETIT_032470mg"/>
</dbReference>
<dbReference type="Gramene" id="KQL25242">
    <property type="protein sequence ID" value="KQL25242"/>
    <property type="gene ID" value="SETIT_032470mg"/>
</dbReference>
<protein>
    <submittedName>
        <fullName evidence="2">Uncharacterized protein</fullName>
    </submittedName>
</protein>
<dbReference type="EMBL" id="AGNK02001190">
    <property type="status" value="NOT_ANNOTATED_CDS"/>
    <property type="molecule type" value="Genomic_DNA"/>
</dbReference>
<evidence type="ECO:0000313" key="2">
    <source>
        <dbReference type="EnsemblPlants" id="KQL25242"/>
    </source>
</evidence>
<keyword evidence="1" id="KW-0812">Transmembrane</keyword>
<organism evidence="2 3">
    <name type="scientific">Setaria italica</name>
    <name type="common">Foxtail millet</name>
    <name type="synonym">Panicum italicum</name>
    <dbReference type="NCBI Taxonomy" id="4555"/>
    <lineage>
        <taxon>Eukaryota</taxon>
        <taxon>Viridiplantae</taxon>
        <taxon>Streptophyta</taxon>
        <taxon>Embryophyta</taxon>
        <taxon>Tracheophyta</taxon>
        <taxon>Spermatophyta</taxon>
        <taxon>Magnoliopsida</taxon>
        <taxon>Liliopsida</taxon>
        <taxon>Poales</taxon>
        <taxon>Poaceae</taxon>
        <taxon>PACMAD clade</taxon>
        <taxon>Panicoideae</taxon>
        <taxon>Panicodae</taxon>
        <taxon>Paniceae</taxon>
        <taxon>Cenchrinae</taxon>
        <taxon>Setaria</taxon>
    </lineage>
</organism>